<dbReference type="OrthoDB" id="1732493at2759"/>
<dbReference type="Proteomes" id="UP001154078">
    <property type="component" value="Chromosome 1"/>
</dbReference>
<organism evidence="1 2">
    <name type="scientific">Brassicogethes aeneus</name>
    <name type="common">Rape pollen beetle</name>
    <name type="synonym">Meligethes aeneus</name>
    <dbReference type="NCBI Taxonomy" id="1431903"/>
    <lineage>
        <taxon>Eukaryota</taxon>
        <taxon>Metazoa</taxon>
        <taxon>Ecdysozoa</taxon>
        <taxon>Arthropoda</taxon>
        <taxon>Hexapoda</taxon>
        <taxon>Insecta</taxon>
        <taxon>Pterygota</taxon>
        <taxon>Neoptera</taxon>
        <taxon>Endopterygota</taxon>
        <taxon>Coleoptera</taxon>
        <taxon>Polyphaga</taxon>
        <taxon>Cucujiformia</taxon>
        <taxon>Nitidulidae</taxon>
        <taxon>Meligethinae</taxon>
        <taxon>Brassicogethes</taxon>
    </lineage>
</organism>
<evidence type="ECO:0000313" key="2">
    <source>
        <dbReference type="Proteomes" id="UP001154078"/>
    </source>
</evidence>
<dbReference type="EMBL" id="OV121132">
    <property type="protein sequence ID" value="CAH0547768.1"/>
    <property type="molecule type" value="Genomic_DNA"/>
</dbReference>
<gene>
    <name evidence="1" type="ORF">MELIAE_LOCUS1694</name>
</gene>
<accession>A0A9P0ATE4</accession>
<evidence type="ECO:0000313" key="1">
    <source>
        <dbReference type="EMBL" id="CAH0547768.1"/>
    </source>
</evidence>
<keyword evidence="2" id="KW-1185">Reference proteome</keyword>
<sequence length="197" mass="22775">MSHRERSGFSGARIRDAVDPFTWLREFLSWSCDPNIDPPRLTPSPFTRAFPRRLWFYLLCTLLPTSHGSSAISKEEAEEHNHGKMPYNGYSDEFLDRLEPNGNIPAGKGDIRYGYGWTIETRDATNSYLAEYRIFGETLGRSAEYSAAEYSATLRTFRGLKSFSSAEPHPRLLPRVKKRPHHSISPPYQRRRFDLWS</sequence>
<name>A0A9P0ATE4_BRAAE</name>
<proteinExistence type="predicted"/>
<protein>
    <submittedName>
        <fullName evidence="1">Uncharacterized protein</fullName>
    </submittedName>
</protein>
<reference evidence="1" key="1">
    <citation type="submission" date="2021-12" db="EMBL/GenBank/DDBJ databases">
        <authorList>
            <person name="King R."/>
        </authorList>
    </citation>
    <scope>NUCLEOTIDE SEQUENCE</scope>
</reference>
<dbReference type="AlphaFoldDB" id="A0A9P0ATE4"/>